<name>A0ACC2VEK8_9TREE</name>
<dbReference type="EMBL" id="JASBWT010000017">
    <property type="protein sequence ID" value="KAJ9097276.1"/>
    <property type="molecule type" value="Genomic_DNA"/>
</dbReference>
<sequence>MSITVLTAADITTILADPSTLEQALASQRDVLAAFSRSSNAEKGNDPPEIQIPHRTTITTEGCTTLCMPSRVRGLEGQEGEQGTGIGVKVVSVPRDGDAGLPATTTLFEGKEGKLKAVVNARALTAVRNSCASALFILSLPTIRKSATSLVLFGSGAQAKYHALVLCALVPTIRTVTIVARRQTERLSSLVEDLRSSLASAETSEVTSASTARSVQSVIAPSSGDLANLISTADIICTMTSSTTPLFPGPVKANTAIVLIGSYKPTMHEISGSVLAQGMANGRKLIVDSREACLCEAGELIDAQVREEDVLELGQVLSGGSIGGQEEGGVFIFKSVGISVQDVAIADVMLRLAEARGLGIVIPDYD</sequence>
<dbReference type="Proteomes" id="UP001227268">
    <property type="component" value="Unassembled WGS sequence"/>
</dbReference>
<gene>
    <name evidence="1" type="ORF">QFC21_004945</name>
</gene>
<evidence type="ECO:0000313" key="2">
    <source>
        <dbReference type="Proteomes" id="UP001227268"/>
    </source>
</evidence>
<organism evidence="1 2">
    <name type="scientific">Naganishia friedmannii</name>
    <dbReference type="NCBI Taxonomy" id="89922"/>
    <lineage>
        <taxon>Eukaryota</taxon>
        <taxon>Fungi</taxon>
        <taxon>Dikarya</taxon>
        <taxon>Basidiomycota</taxon>
        <taxon>Agaricomycotina</taxon>
        <taxon>Tremellomycetes</taxon>
        <taxon>Filobasidiales</taxon>
        <taxon>Filobasidiaceae</taxon>
        <taxon>Naganishia</taxon>
    </lineage>
</organism>
<proteinExistence type="predicted"/>
<evidence type="ECO:0000313" key="1">
    <source>
        <dbReference type="EMBL" id="KAJ9097276.1"/>
    </source>
</evidence>
<accession>A0ACC2VEK8</accession>
<reference evidence="1" key="1">
    <citation type="submission" date="2023-04" db="EMBL/GenBank/DDBJ databases">
        <title>Draft Genome sequencing of Naganishia species isolated from polar environments using Oxford Nanopore Technology.</title>
        <authorList>
            <person name="Leo P."/>
            <person name="Venkateswaran K."/>
        </authorList>
    </citation>
    <scope>NUCLEOTIDE SEQUENCE</scope>
    <source>
        <strain evidence="1">MNA-CCFEE 5423</strain>
    </source>
</reference>
<protein>
    <submittedName>
        <fullName evidence="1">Uncharacterized protein</fullName>
    </submittedName>
</protein>
<keyword evidence="2" id="KW-1185">Reference proteome</keyword>
<comment type="caution">
    <text evidence="1">The sequence shown here is derived from an EMBL/GenBank/DDBJ whole genome shotgun (WGS) entry which is preliminary data.</text>
</comment>